<dbReference type="AlphaFoldDB" id="A0AAV6ZB31"/>
<evidence type="ECO:0000256" key="3">
    <source>
        <dbReference type="ARBA" id="ARBA00022448"/>
    </source>
</evidence>
<keyword evidence="4" id="KW-0539">Nucleus</keyword>
<evidence type="ECO:0000256" key="4">
    <source>
        <dbReference type="ARBA" id="ARBA00023242"/>
    </source>
</evidence>
<dbReference type="GO" id="GO:0017056">
    <property type="term" value="F:structural constituent of nuclear pore"/>
    <property type="evidence" value="ECO:0007669"/>
    <property type="project" value="TreeGrafter"/>
</dbReference>
<keyword evidence="3" id="KW-0813">Transport</keyword>
<proteinExistence type="inferred from homology"/>
<dbReference type="Proteomes" id="UP000824782">
    <property type="component" value="Unassembled WGS sequence"/>
</dbReference>
<dbReference type="Pfam" id="PF11894">
    <property type="entry name" value="Nup192"/>
    <property type="match status" value="1"/>
</dbReference>
<evidence type="ECO:0000256" key="1">
    <source>
        <dbReference type="ARBA" id="ARBA00004123"/>
    </source>
</evidence>
<dbReference type="PANTHER" id="PTHR31344">
    <property type="entry name" value="NUCLEAR PORE COMPLEX PROTEIN NUP205"/>
    <property type="match status" value="1"/>
</dbReference>
<dbReference type="GO" id="GO:0044611">
    <property type="term" value="C:nuclear pore inner ring"/>
    <property type="evidence" value="ECO:0007669"/>
    <property type="project" value="TreeGrafter"/>
</dbReference>
<comment type="caution">
    <text evidence="5">The sequence shown here is derived from an EMBL/GenBank/DDBJ whole genome shotgun (WGS) entry which is preliminary data.</text>
</comment>
<comment type="subcellular location">
    <subcellularLocation>
        <location evidence="1">Nucleus</location>
    </subcellularLocation>
</comment>
<evidence type="ECO:0000313" key="5">
    <source>
        <dbReference type="EMBL" id="KAG8545380.1"/>
    </source>
</evidence>
<dbReference type="GO" id="GO:0006999">
    <property type="term" value="P:nuclear pore organization"/>
    <property type="evidence" value="ECO:0007669"/>
    <property type="project" value="TreeGrafter"/>
</dbReference>
<dbReference type="EMBL" id="WNYA01001648">
    <property type="protein sequence ID" value="KAG8545380.1"/>
    <property type="molecule type" value="Genomic_DNA"/>
</dbReference>
<sequence>MYMWCVAGASLWGPYKNIWTTVENALRRRQPEAVHVLDLLLKKHKPDFISLFKNPAKSPQQHEMIQKASTEGIAIKGQQGTRLLPEALIKETFILSDLFNIGEVAAVELLLAGESRDLCVTSGGRWDPQVFAACR</sequence>
<organism evidence="5 6">
    <name type="scientific">Engystomops pustulosus</name>
    <name type="common">Tungara frog</name>
    <name type="synonym">Physalaemus pustulosus</name>
    <dbReference type="NCBI Taxonomy" id="76066"/>
    <lineage>
        <taxon>Eukaryota</taxon>
        <taxon>Metazoa</taxon>
        <taxon>Chordata</taxon>
        <taxon>Craniata</taxon>
        <taxon>Vertebrata</taxon>
        <taxon>Euteleostomi</taxon>
        <taxon>Amphibia</taxon>
        <taxon>Batrachia</taxon>
        <taxon>Anura</taxon>
        <taxon>Neobatrachia</taxon>
        <taxon>Hyloidea</taxon>
        <taxon>Leptodactylidae</taxon>
        <taxon>Leiuperinae</taxon>
        <taxon>Engystomops</taxon>
    </lineage>
</organism>
<keyword evidence="6" id="KW-1185">Reference proteome</keyword>
<protein>
    <submittedName>
        <fullName evidence="5">Uncharacterized protein</fullName>
    </submittedName>
</protein>
<reference evidence="5" key="1">
    <citation type="thesis" date="2020" institute="ProQuest LLC" country="789 East Eisenhower Parkway, Ann Arbor, MI, USA">
        <title>Comparative Genomics and Chromosome Evolution.</title>
        <authorList>
            <person name="Mudd A.B."/>
        </authorList>
    </citation>
    <scope>NUCLEOTIDE SEQUENCE</scope>
    <source>
        <strain evidence="5">237g6f4</strain>
        <tissue evidence="5">Blood</tissue>
    </source>
</reference>
<evidence type="ECO:0000313" key="6">
    <source>
        <dbReference type="Proteomes" id="UP000824782"/>
    </source>
</evidence>
<name>A0AAV6ZB31_ENGPU</name>
<dbReference type="InterPro" id="IPR021827">
    <property type="entry name" value="Nup186/Nup192/Nup205"/>
</dbReference>
<comment type="similarity">
    <text evidence="2">Belongs to the NUP186/NUP192/NUP205 family.</text>
</comment>
<dbReference type="PANTHER" id="PTHR31344:SF0">
    <property type="entry name" value="NUCLEAR PORE COMPLEX PROTEIN NUP205"/>
    <property type="match status" value="1"/>
</dbReference>
<gene>
    <name evidence="5" type="ORF">GDO81_020968</name>
</gene>
<accession>A0AAV6ZB31</accession>
<evidence type="ECO:0000256" key="2">
    <source>
        <dbReference type="ARBA" id="ARBA00005892"/>
    </source>
</evidence>